<dbReference type="PANTHER" id="PTHR40980">
    <property type="entry name" value="PLUG DOMAIN-CONTAINING PROTEIN"/>
    <property type="match status" value="1"/>
</dbReference>
<evidence type="ECO:0000256" key="3">
    <source>
        <dbReference type="ARBA" id="ARBA00022692"/>
    </source>
</evidence>
<gene>
    <name evidence="7" type="ORF">SCF082_LOCUS24229</name>
</gene>
<reference evidence="7 8" key="1">
    <citation type="submission" date="2024-02" db="EMBL/GenBank/DDBJ databases">
        <authorList>
            <person name="Chen Y."/>
            <person name="Shah S."/>
            <person name="Dougan E. K."/>
            <person name="Thang M."/>
            <person name="Chan C."/>
        </authorList>
    </citation>
    <scope>NUCLEOTIDE SEQUENCE [LARGE SCALE GENOMIC DNA]</scope>
</reference>
<dbReference type="InterPro" id="IPR012910">
    <property type="entry name" value="Plug_dom"/>
</dbReference>
<dbReference type="InterPro" id="IPR039426">
    <property type="entry name" value="TonB-dep_rcpt-like"/>
</dbReference>
<dbReference type="Pfam" id="PF07715">
    <property type="entry name" value="Plug"/>
    <property type="match status" value="1"/>
</dbReference>
<evidence type="ECO:0000313" key="8">
    <source>
        <dbReference type="Proteomes" id="UP001642464"/>
    </source>
</evidence>
<organism evidence="7 8">
    <name type="scientific">Durusdinium trenchii</name>
    <dbReference type="NCBI Taxonomy" id="1381693"/>
    <lineage>
        <taxon>Eukaryota</taxon>
        <taxon>Sar</taxon>
        <taxon>Alveolata</taxon>
        <taxon>Dinophyceae</taxon>
        <taxon>Suessiales</taxon>
        <taxon>Symbiodiniaceae</taxon>
        <taxon>Durusdinium</taxon>
    </lineage>
</organism>
<proteinExistence type="predicted"/>
<keyword evidence="8" id="KW-1185">Reference proteome</keyword>
<dbReference type="InterPro" id="IPR037066">
    <property type="entry name" value="Plug_dom_sf"/>
</dbReference>
<dbReference type="InterPro" id="IPR036942">
    <property type="entry name" value="Beta-barrel_TonB_sf"/>
</dbReference>
<sequence>MGGVDQAASDAEDVIVVQGIRSSLGNALNEKRQAPNLVEIIQAEDIGKLPDQNLAEVLENITGIQITRTAGVGTGVQIRGTNANRTEINGVSTVASGSGRSGISFEDVSAAIISSVEVTKASQAKTIEGSVGGTVNLRTIRPLNIDGVLANLRLQGEDSSLSTDGINPRVSGALGKSWSTSAGEFGAVVSGSWYQQDVTAFRPRADRDNLVASDSGFASAQSFDFLPIQFLNQDYDNFEYETLNISGTLEWAPNDNLKFYFDTVINDQERRQESSRVQASGVSNLRDISVPTAFETVNFGILPGENGPQDLGSIEAALAGVIPVDLADDDDDPNLRFSSDTNSRITDSRIFSAGTEFQYGNFSGRIEGSISSSDSTTPSFNTTLNFINPNAPLDPGGANDNSVPFIYDLSGGALTFAVAQNEPFGPSTEQLLDPANVVLRDVNIGQDIAENEELAFRADFTYDAVDSIVGEFITSVDAGYRFNRNTALRDQIRTNVGLRDLSDSPSGDLFAGLLVPGPSNFGDADGRELFVGDFLLIDPEQVAADPDGALATLNAAIVAHGGSRTIDNPTSTQSGFFDIEEETHAVYGQVNFENGIFRGNAGVRYVSTDVSSVGNTIISGVATPTTTTGSYDFLLPRFNLVASPLENVQLRFAWGGRYSSGGF</sequence>
<feature type="domain" description="TonB-dependent receptor plug" evidence="6">
    <location>
        <begin position="31"/>
        <end position="134"/>
    </location>
</feature>
<accession>A0ABP0LUJ0</accession>
<keyword evidence="4" id="KW-0472">Membrane</keyword>
<dbReference type="SUPFAM" id="SSF56935">
    <property type="entry name" value="Porins"/>
    <property type="match status" value="1"/>
</dbReference>
<dbReference type="Gene3D" id="2.170.130.10">
    <property type="entry name" value="TonB-dependent receptor, plug domain"/>
    <property type="match status" value="1"/>
</dbReference>
<evidence type="ECO:0000256" key="2">
    <source>
        <dbReference type="ARBA" id="ARBA00022448"/>
    </source>
</evidence>
<evidence type="ECO:0000256" key="1">
    <source>
        <dbReference type="ARBA" id="ARBA00004571"/>
    </source>
</evidence>
<dbReference type="EMBL" id="CAXAMM010017779">
    <property type="protein sequence ID" value="CAK9042037.1"/>
    <property type="molecule type" value="Genomic_DNA"/>
</dbReference>
<dbReference type="PROSITE" id="PS52016">
    <property type="entry name" value="TONB_DEPENDENT_REC_3"/>
    <property type="match status" value="1"/>
</dbReference>
<evidence type="ECO:0000259" key="6">
    <source>
        <dbReference type="Pfam" id="PF07715"/>
    </source>
</evidence>
<comment type="caution">
    <text evidence="7">The sequence shown here is derived from an EMBL/GenBank/DDBJ whole genome shotgun (WGS) entry which is preliminary data.</text>
</comment>
<dbReference type="Gene3D" id="2.40.170.20">
    <property type="entry name" value="TonB-dependent receptor, beta-barrel domain"/>
    <property type="match status" value="1"/>
</dbReference>
<dbReference type="Proteomes" id="UP001642464">
    <property type="component" value="Unassembled WGS sequence"/>
</dbReference>
<comment type="subcellular location">
    <subcellularLocation>
        <location evidence="1">Cell outer membrane</location>
        <topology evidence="1">Multi-pass membrane protein</topology>
    </subcellularLocation>
</comment>
<evidence type="ECO:0000313" key="7">
    <source>
        <dbReference type="EMBL" id="CAK9042037.1"/>
    </source>
</evidence>
<keyword evidence="3" id="KW-0812">Transmembrane</keyword>
<keyword evidence="7" id="KW-0675">Receptor</keyword>
<evidence type="ECO:0000256" key="4">
    <source>
        <dbReference type="ARBA" id="ARBA00023136"/>
    </source>
</evidence>
<dbReference type="PANTHER" id="PTHR40980:SF3">
    <property type="entry name" value="TONB-DEPENDENT RECEPTOR-LIKE BETA-BARREL DOMAIN-CONTAINING PROTEIN"/>
    <property type="match status" value="1"/>
</dbReference>
<keyword evidence="5" id="KW-0998">Cell outer membrane</keyword>
<protein>
    <submittedName>
        <fullName evidence="7">TonB-dependent receptor</fullName>
    </submittedName>
</protein>
<keyword evidence="2" id="KW-0813">Transport</keyword>
<evidence type="ECO:0000256" key="5">
    <source>
        <dbReference type="ARBA" id="ARBA00023237"/>
    </source>
</evidence>
<name>A0ABP0LUJ0_9DINO</name>